<comment type="caution">
    <text evidence="3">The sequence shown here is derived from an EMBL/GenBank/DDBJ whole genome shotgun (WGS) entry which is preliminary data.</text>
</comment>
<evidence type="ECO:0000256" key="1">
    <source>
        <dbReference type="SAM" id="SignalP"/>
    </source>
</evidence>
<keyword evidence="4" id="KW-1185">Reference proteome</keyword>
<dbReference type="EMBL" id="BMGJ01000011">
    <property type="protein sequence ID" value="GGD70119.1"/>
    <property type="molecule type" value="Genomic_DNA"/>
</dbReference>
<accession>A0ABQ1RJX6</accession>
<name>A0ABQ1RJX6_9ALTE</name>
<feature type="domain" description="DUF2914" evidence="2">
    <location>
        <begin position="63"/>
        <end position="112"/>
    </location>
</feature>
<feature type="chain" id="PRO_5047202914" description="DUF2914 domain-containing protein" evidence="1">
    <location>
        <begin position="18"/>
        <end position="129"/>
    </location>
</feature>
<dbReference type="RefSeq" id="WP_099035305.1">
    <property type="nucleotide sequence ID" value="NZ_BMGJ01000011.1"/>
</dbReference>
<dbReference type="Pfam" id="PF11141">
    <property type="entry name" value="DUF2914"/>
    <property type="match status" value="1"/>
</dbReference>
<keyword evidence="1" id="KW-0732">Signal</keyword>
<organism evidence="3 4">
    <name type="scientific">Lacimicrobium alkaliphilum</name>
    <dbReference type="NCBI Taxonomy" id="1526571"/>
    <lineage>
        <taxon>Bacteria</taxon>
        <taxon>Pseudomonadati</taxon>
        <taxon>Pseudomonadota</taxon>
        <taxon>Gammaproteobacteria</taxon>
        <taxon>Alteromonadales</taxon>
        <taxon>Alteromonadaceae</taxon>
        <taxon>Lacimicrobium</taxon>
    </lineage>
</organism>
<sequence length="129" mass="15211">MRGLLIILLCWVFNAHADVVRSQLTSEIQNREPVDDLQDEVVGRPGQITTVMFFTHIENRMNQQVIHKWLYQGEVKAEVLFDIGSNNWRTWSSKNLLPKWQGDWQVQVWVGEKMLVSEEFKFTLAMDNY</sequence>
<dbReference type="InterPro" id="IPR022606">
    <property type="entry name" value="DUF2914"/>
</dbReference>
<protein>
    <recommendedName>
        <fullName evidence="2">DUF2914 domain-containing protein</fullName>
    </recommendedName>
</protein>
<evidence type="ECO:0000313" key="3">
    <source>
        <dbReference type="EMBL" id="GGD70119.1"/>
    </source>
</evidence>
<dbReference type="Proteomes" id="UP000614272">
    <property type="component" value="Unassembled WGS sequence"/>
</dbReference>
<gene>
    <name evidence="3" type="ORF">GCM10011357_26420</name>
</gene>
<proteinExistence type="predicted"/>
<evidence type="ECO:0000259" key="2">
    <source>
        <dbReference type="Pfam" id="PF11141"/>
    </source>
</evidence>
<reference evidence="4" key="1">
    <citation type="journal article" date="2019" name="Int. J. Syst. Evol. Microbiol.">
        <title>The Global Catalogue of Microorganisms (GCM) 10K type strain sequencing project: providing services to taxonomists for standard genome sequencing and annotation.</title>
        <authorList>
            <consortium name="The Broad Institute Genomics Platform"/>
            <consortium name="The Broad Institute Genome Sequencing Center for Infectious Disease"/>
            <person name="Wu L."/>
            <person name="Ma J."/>
        </authorList>
    </citation>
    <scope>NUCLEOTIDE SEQUENCE [LARGE SCALE GENOMIC DNA]</scope>
    <source>
        <strain evidence="4">CGMCC 1.12923</strain>
    </source>
</reference>
<feature type="signal peptide" evidence="1">
    <location>
        <begin position="1"/>
        <end position="17"/>
    </location>
</feature>
<evidence type="ECO:0000313" key="4">
    <source>
        <dbReference type="Proteomes" id="UP000614272"/>
    </source>
</evidence>